<evidence type="ECO:0000256" key="1">
    <source>
        <dbReference type="ARBA" id="ARBA00022908"/>
    </source>
</evidence>
<keyword evidence="1" id="KW-0229">DNA integration</keyword>
<sequence>MHLHRMPNGKWRVQVRRKVDGEFVHKSKTFEFKSEAEAWGLDQERMLDSATLRMDSAFELYFDEVMKPKEATLETPNARSTYNKRMANMRSIQKSVGTAPVEGFGAVELKDYVDRRLSKVSSGTVRKEVYIISGIFEFLIKDKLMTTLVNPARQIRMPEDAPGRTSIHTPEDRTALTNALSGEAQAVYELLLETACRVSEVVYLRAEWLDWENMEIDLPATATKSREGRSVPMSSKASDILSKWAKGKTAGRLFSQHPDSIRNTYNRVRKQLGLEHLRLHDCRHTKITDMVSKATNLFEVREVSGHASLQMLERYTHLKKKKLHHLMD</sequence>
<dbReference type="InterPro" id="IPR010998">
    <property type="entry name" value="Integrase_recombinase_N"/>
</dbReference>
<dbReference type="Pfam" id="PF00589">
    <property type="entry name" value="Phage_integrase"/>
    <property type="match status" value="1"/>
</dbReference>
<accession>W5YMC3</accession>
<dbReference type="EMBL" id="CP007151">
    <property type="protein sequence ID" value="AHI30251.1"/>
    <property type="molecule type" value="Genomic_DNA"/>
</dbReference>
<dbReference type="OrthoDB" id="9795573at2"/>
<dbReference type="AlphaFoldDB" id="W5YMC3"/>
<dbReference type="HOGENOM" id="CLU_027562_32_1_6"/>
<gene>
    <name evidence="5" type="ORF">AU14_17365</name>
</gene>
<feature type="domain" description="Tyr recombinase" evidence="4">
    <location>
        <begin position="163"/>
        <end position="328"/>
    </location>
</feature>
<keyword evidence="3" id="KW-0233">DNA recombination</keyword>
<name>W5YMC3_9GAMM</name>
<dbReference type="GO" id="GO:0003677">
    <property type="term" value="F:DNA binding"/>
    <property type="evidence" value="ECO:0007669"/>
    <property type="project" value="UniProtKB-KW"/>
</dbReference>
<dbReference type="CDD" id="cd00796">
    <property type="entry name" value="INT_Rci_Hp1_C"/>
    <property type="match status" value="1"/>
</dbReference>
<evidence type="ECO:0000256" key="3">
    <source>
        <dbReference type="ARBA" id="ARBA00023172"/>
    </source>
</evidence>
<keyword evidence="6" id="KW-1185">Reference proteome</keyword>
<dbReference type="RefSeq" id="WP_041342764.1">
    <property type="nucleotide sequence ID" value="NZ_CP007151.1"/>
</dbReference>
<dbReference type="Gene3D" id="1.10.150.130">
    <property type="match status" value="1"/>
</dbReference>
<dbReference type="PANTHER" id="PTHR30349">
    <property type="entry name" value="PHAGE INTEGRASE-RELATED"/>
    <property type="match status" value="1"/>
</dbReference>
<dbReference type="PANTHER" id="PTHR30349:SF94">
    <property type="entry name" value="INTEGRASE_RECOMBINASE HI_1414-RELATED"/>
    <property type="match status" value="1"/>
</dbReference>
<dbReference type="InterPro" id="IPR050090">
    <property type="entry name" value="Tyrosine_recombinase_XerCD"/>
</dbReference>
<dbReference type="InterPro" id="IPR011010">
    <property type="entry name" value="DNA_brk_join_enz"/>
</dbReference>
<proteinExistence type="predicted"/>
<dbReference type="STRING" id="1420916.AU14_17365"/>
<dbReference type="GO" id="GO:0006310">
    <property type="term" value="P:DNA recombination"/>
    <property type="evidence" value="ECO:0007669"/>
    <property type="project" value="UniProtKB-KW"/>
</dbReference>
<dbReference type="SUPFAM" id="SSF56349">
    <property type="entry name" value="DNA breaking-rejoining enzymes"/>
    <property type="match status" value="1"/>
</dbReference>
<dbReference type="Proteomes" id="UP000061489">
    <property type="component" value="Chromosome"/>
</dbReference>
<evidence type="ECO:0000313" key="6">
    <source>
        <dbReference type="Proteomes" id="UP000061489"/>
    </source>
</evidence>
<dbReference type="KEGG" id="msx:AU14_17365"/>
<protein>
    <recommendedName>
        <fullName evidence="4">Tyr recombinase domain-containing protein</fullName>
    </recommendedName>
</protein>
<keyword evidence="2" id="KW-0238">DNA-binding</keyword>
<dbReference type="InterPro" id="IPR002104">
    <property type="entry name" value="Integrase_catalytic"/>
</dbReference>
<evidence type="ECO:0000256" key="2">
    <source>
        <dbReference type="ARBA" id="ARBA00023125"/>
    </source>
</evidence>
<evidence type="ECO:0000313" key="5">
    <source>
        <dbReference type="EMBL" id="AHI30251.1"/>
    </source>
</evidence>
<reference evidence="5 6" key="1">
    <citation type="journal article" date="2014" name="Genome Announc.">
        <title>Draft Genome Sequences of Marinobacter similis A3d10T and Marinobacter salarius R9SW1T.</title>
        <authorList>
            <person name="Ivanova E.P."/>
            <person name="Ng H.J."/>
            <person name="Webb H.K."/>
            <person name="Feng G."/>
            <person name="Oshima K."/>
            <person name="Hattori M."/>
            <person name="Ohkuma M."/>
            <person name="Sergeev A.F."/>
            <person name="Mikhailov V.V."/>
            <person name="Crawford R.J."/>
            <person name="Sawabe T."/>
        </authorList>
    </citation>
    <scope>NUCLEOTIDE SEQUENCE [LARGE SCALE GENOMIC DNA]</scope>
    <source>
        <strain evidence="5 6">A3d10</strain>
    </source>
</reference>
<dbReference type="Gene3D" id="1.10.443.10">
    <property type="entry name" value="Intergrase catalytic core"/>
    <property type="match status" value="1"/>
</dbReference>
<organism evidence="5 6">
    <name type="scientific">Marinobacter similis</name>
    <dbReference type="NCBI Taxonomy" id="1420916"/>
    <lineage>
        <taxon>Bacteria</taxon>
        <taxon>Pseudomonadati</taxon>
        <taxon>Pseudomonadota</taxon>
        <taxon>Gammaproteobacteria</taxon>
        <taxon>Pseudomonadales</taxon>
        <taxon>Marinobacteraceae</taxon>
        <taxon>Marinobacter</taxon>
    </lineage>
</organism>
<evidence type="ECO:0000259" key="4">
    <source>
        <dbReference type="PROSITE" id="PS51898"/>
    </source>
</evidence>
<dbReference type="InterPro" id="IPR013762">
    <property type="entry name" value="Integrase-like_cat_sf"/>
</dbReference>
<dbReference type="PROSITE" id="PS51898">
    <property type="entry name" value="TYR_RECOMBINASE"/>
    <property type="match status" value="1"/>
</dbReference>
<dbReference type="GO" id="GO:0015074">
    <property type="term" value="P:DNA integration"/>
    <property type="evidence" value="ECO:0007669"/>
    <property type="project" value="UniProtKB-KW"/>
</dbReference>